<dbReference type="AlphaFoldDB" id="A0A1T5GQG7"/>
<accession>A0A1T5GQG7</accession>
<evidence type="ECO:0000256" key="1">
    <source>
        <dbReference type="ARBA" id="ARBA00022801"/>
    </source>
</evidence>
<keyword evidence="2" id="KW-0732">Signal</keyword>
<dbReference type="STRING" id="1513896.SAMN05660841_04271"/>
<protein>
    <submittedName>
        <fullName evidence="4">Dipeptidyl aminopeptidase/acylaminoacyl peptidase</fullName>
    </submittedName>
</protein>
<feature type="chain" id="PRO_5012888487" evidence="2">
    <location>
        <begin position="21"/>
        <end position="839"/>
    </location>
</feature>
<dbReference type="SUPFAM" id="SSF53474">
    <property type="entry name" value="alpha/beta-Hydrolases"/>
    <property type="match status" value="1"/>
</dbReference>
<dbReference type="RefSeq" id="WP_079645894.1">
    <property type="nucleotide sequence ID" value="NZ_FUZF01000030.1"/>
</dbReference>
<keyword evidence="4" id="KW-0031">Aminopeptidase</keyword>
<gene>
    <name evidence="4" type="ORF">SAMN05660841_04271</name>
</gene>
<feature type="signal peptide" evidence="2">
    <location>
        <begin position="1"/>
        <end position="20"/>
    </location>
</feature>
<dbReference type="Proteomes" id="UP000190150">
    <property type="component" value="Unassembled WGS sequence"/>
</dbReference>
<organism evidence="4 5">
    <name type="scientific">Sphingobacterium nematocida</name>
    <dbReference type="NCBI Taxonomy" id="1513896"/>
    <lineage>
        <taxon>Bacteria</taxon>
        <taxon>Pseudomonadati</taxon>
        <taxon>Bacteroidota</taxon>
        <taxon>Sphingobacteriia</taxon>
        <taxon>Sphingobacteriales</taxon>
        <taxon>Sphingobacteriaceae</taxon>
        <taxon>Sphingobacterium</taxon>
    </lineage>
</organism>
<dbReference type="InterPro" id="IPR001375">
    <property type="entry name" value="Peptidase_S9_cat"/>
</dbReference>
<dbReference type="InterPro" id="IPR029058">
    <property type="entry name" value="AB_hydrolase_fold"/>
</dbReference>
<dbReference type="Pfam" id="PF00326">
    <property type="entry name" value="Peptidase_S9"/>
    <property type="match status" value="1"/>
</dbReference>
<dbReference type="PANTHER" id="PTHR42776">
    <property type="entry name" value="SERINE PEPTIDASE S9 FAMILY MEMBER"/>
    <property type="match status" value="1"/>
</dbReference>
<reference evidence="5" key="1">
    <citation type="submission" date="2017-02" db="EMBL/GenBank/DDBJ databases">
        <authorList>
            <person name="Varghese N."/>
            <person name="Submissions S."/>
        </authorList>
    </citation>
    <scope>NUCLEOTIDE SEQUENCE [LARGE SCALE GENOMIC DNA]</scope>
    <source>
        <strain evidence="5">DSM 24091</strain>
    </source>
</reference>
<dbReference type="OrthoDB" id="9812921at2"/>
<keyword evidence="1" id="KW-0378">Hydrolase</keyword>
<name>A0A1T5GQG7_9SPHI</name>
<dbReference type="Gene3D" id="3.40.50.1820">
    <property type="entry name" value="alpha/beta hydrolase"/>
    <property type="match status" value="1"/>
</dbReference>
<proteinExistence type="predicted"/>
<evidence type="ECO:0000313" key="5">
    <source>
        <dbReference type="Proteomes" id="UP000190150"/>
    </source>
</evidence>
<keyword evidence="4" id="KW-0645">Protease</keyword>
<evidence type="ECO:0000259" key="3">
    <source>
        <dbReference type="Pfam" id="PF00326"/>
    </source>
</evidence>
<dbReference type="Gene3D" id="2.120.10.30">
    <property type="entry name" value="TolB, C-terminal domain"/>
    <property type="match status" value="1"/>
</dbReference>
<evidence type="ECO:0000313" key="4">
    <source>
        <dbReference type="EMBL" id="SKC10653.1"/>
    </source>
</evidence>
<sequence length="839" mass="96896">MNKFIYILLWLSIGSFSTFAQHVYNEVQEVTTLDKVFSKGNFTSFYKGQSGKFTLVVRNLNTGGSYEIEDPQLNTIVSDQLFIAGTISSRYLILNTETLKTDTLSDVRSLEFLEKRKQILYSCKKTGAYYIWNLKSGSKERLSAMVNYRISPDEQRIIYQDATKEVYSYNLDTKKRYKVGISSENLKDMVWDASSEKVYFVSRNVESYQVSSFDSERNTISEILKFDLKGCKVDLDIKNLHLYNNRWLAVAVLDDDIKLTETGPEVWLGISNGITSHIKSRKHFMPQMVLVDLKEKKVQNFFRKGTVNSFVIGRESPFVLIYDRLKKEDFTKHFPDVEMEVYGLEKNAVNSSIPVISGDLDRFVGAYNSNRIYYFKDKAWWMLDMRLNKTVNITKDLDGVFFKDYDEYCEIDCGPAGRLIITEDPDIVYLTDVFDIWEYNVKKGSAVRITSGREQGRRYSFAVSNFNFYSHPWQYQRASILRSGKKNLLKYVNLNDFSEGICILNSNNRVVEQIADGLGNVSEVRFDETAIVYKEESFNLPPRIVYLNPESKKRNVLYNSNRADTLAAQSKVELYRSVLNNNGTGGAVIRYPLNFDPQKKYPAVVLVYEKKTPYINRYQNLSDPTGAGFNYRSYINDGYFVIEPDIHYKIGNPGYSATESVNAVLDEVIKKYPIDENRLGLTGHSFGGYETNFIITQTNRFKAAVSSAGISDPSAWYLTMNWNTMRSEFWRFEDQSFRIKDGLFQNPDLYIANSPIFNSTQINTPLLIWTGKKDYHVNWSQSVSMFLALKRQNKTVNLLLYPDEAHVLSNFDNKVDAAVKVKQWFDFYLKGRAEPVWLN</sequence>
<evidence type="ECO:0000256" key="2">
    <source>
        <dbReference type="SAM" id="SignalP"/>
    </source>
</evidence>
<feature type="domain" description="Peptidase S9 prolyl oligopeptidase catalytic" evidence="3">
    <location>
        <begin position="660"/>
        <end position="830"/>
    </location>
</feature>
<dbReference type="GO" id="GO:0004252">
    <property type="term" value="F:serine-type endopeptidase activity"/>
    <property type="evidence" value="ECO:0007669"/>
    <property type="project" value="TreeGrafter"/>
</dbReference>
<keyword evidence="5" id="KW-1185">Reference proteome</keyword>
<dbReference type="EMBL" id="FUZF01000030">
    <property type="protein sequence ID" value="SKC10653.1"/>
    <property type="molecule type" value="Genomic_DNA"/>
</dbReference>
<dbReference type="GO" id="GO:0006508">
    <property type="term" value="P:proteolysis"/>
    <property type="evidence" value="ECO:0007669"/>
    <property type="project" value="InterPro"/>
</dbReference>
<dbReference type="SUPFAM" id="SSF82171">
    <property type="entry name" value="DPP6 N-terminal domain-like"/>
    <property type="match status" value="1"/>
</dbReference>
<dbReference type="InterPro" id="IPR011042">
    <property type="entry name" value="6-blade_b-propeller_TolB-like"/>
</dbReference>
<dbReference type="GO" id="GO:0004177">
    <property type="term" value="F:aminopeptidase activity"/>
    <property type="evidence" value="ECO:0007669"/>
    <property type="project" value="UniProtKB-KW"/>
</dbReference>
<dbReference type="PANTHER" id="PTHR42776:SF27">
    <property type="entry name" value="DIPEPTIDYL PEPTIDASE FAMILY MEMBER 6"/>
    <property type="match status" value="1"/>
</dbReference>